<dbReference type="SUPFAM" id="SSF69047">
    <property type="entry name" value="Hypothetical protein YjbJ"/>
    <property type="match status" value="1"/>
</dbReference>
<dbReference type="InterPro" id="IPR036629">
    <property type="entry name" value="YjbJ_sf"/>
</dbReference>
<protein>
    <submittedName>
        <fullName evidence="3">CsbD family protein</fullName>
    </submittedName>
</protein>
<evidence type="ECO:0000313" key="3">
    <source>
        <dbReference type="EMBL" id="PHV56838.1"/>
    </source>
</evidence>
<accession>A0A1C3SSW5</accession>
<dbReference type="Pfam" id="PF05532">
    <property type="entry name" value="CsbD"/>
    <property type="match status" value="1"/>
</dbReference>
<evidence type="ECO:0000259" key="2">
    <source>
        <dbReference type="Pfam" id="PF05532"/>
    </source>
</evidence>
<proteinExistence type="inferred from homology"/>
<dbReference type="RefSeq" id="WP_093529242.1">
    <property type="nucleotide sequence ID" value="NZ_FLZS01000002.1"/>
</dbReference>
<feature type="domain" description="CsbD-like" evidence="2">
    <location>
        <begin position="5"/>
        <end position="55"/>
    </location>
</feature>
<comment type="similarity">
    <text evidence="1">Belongs to the UPF0337 (CsbD) family.</text>
</comment>
<dbReference type="AlphaFoldDB" id="A0A1C3SSW5"/>
<dbReference type="Gene3D" id="1.10.1470.10">
    <property type="entry name" value="YjbJ"/>
    <property type="match status" value="1"/>
</dbReference>
<organism evidence="3 4">
    <name type="scientific">Streptococcus macedonicus</name>
    <name type="common">Streptococcus gallolyticus macedonicus</name>
    <dbReference type="NCBI Taxonomy" id="59310"/>
    <lineage>
        <taxon>Bacteria</taxon>
        <taxon>Bacillati</taxon>
        <taxon>Bacillota</taxon>
        <taxon>Bacilli</taxon>
        <taxon>Lactobacillales</taxon>
        <taxon>Streptococcaceae</taxon>
        <taxon>Streptococcus</taxon>
    </lineage>
</organism>
<sequence length="69" mass="7436">MSEKKYDSKLDQVKGSLKEGFGKVTGDEKLEKEGLAEKTIAKGKELASDVKESAEGAVEGVKKALHKDN</sequence>
<reference evidence="3 4" key="1">
    <citation type="submission" date="2017-10" db="EMBL/GenBank/DDBJ databases">
        <title>Whole-genome sequence of three Streptococcus macedonicus strains isolated from Italian cheeses of the Veneto region.</title>
        <authorList>
            <person name="Treu L."/>
            <person name="De Diego-Diaz B."/>
            <person name="Papadimitriou K."/>
            <person name="Tsakalidou E."/>
            <person name="Corich V."/>
            <person name="Giacomini A."/>
        </authorList>
    </citation>
    <scope>NUCLEOTIDE SEQUENCE [LARGE SCALE GENOMIC DNA]</scope>
    <source>
        <strain evidence="3 4">27MV</strain>
    </source>
</reference>
<dbReference type="Proteomes" id="UP000222913">
    <property type="component" value="Unassembled WGS sequence"/>
</dbReference>
<gene>
    <name evidence="3" type="ORF">CS010_06680</name>
</gene>
<name>A0A1C3SSW5_STRMC</name>
<dbReference type="EMBL" id="PEBM01000037">
    <property type="protein sequence ID" value="PHV56838.1"/>
    <property type="molecule type" value="Genomic_DNA"/>
</dbReference>
<comment type="caution">
    <text evidence="3">The sequence shown here is derived from an EMBL/GenBank/DDBJ whole genome shotgun (WGS) entry which is preliminary data.</text>
</comment>
<evidence type="ECO:0000256" key="1">
    <source>
        <dbReference type="ARBA" id="ARBA00009129"/>
    </source>
</evidence>
<evidence type="ECO:0000313" key="4">
    <source>
        <dbReference type="Proteomes" id="UP000222913"/>
    </source>
</evidence>
<dbReference type="InterPro" id="IPR008462">
    <property type="entry name" value="CsbD"/>
</dbReference>